<organism evidence="2 3">
    <name type="scientific">Dietzia maris</name>
    <dbReference type="NCBI Taxonomy" id="37915"/>
    <lineage>
        <taxon>Bacteria</taxon>
        <taxon>Bacillati</taxon>
        <taxon>Actinomycetota</taxon>
        <taxon>Actinomycetes</taxon>
        <taxon>Mycobacteriales</taxon>
        <taxon>Dietziaceae</taxon>
        <taxon>Dietzia</taxon>
    </lineage>
</organism>
<sequence length="113" mass="11964">MDEGANEDVRSEAARLRRRLKVARGRLDAVLHAGAQPGTSRVGDAAGVYAGARGGLARIDDDDEFRALLRPASDRIARLLELADGLAEGTLSEASAGDAARAVADTQPFRRPR</sequence>
<dbReference type="EMBL" id="JAWLKJ010000002">
    <property type="protein sequence ID" value="MDV6299574.1"/>
    <property type="molecule type" value="Genomic_DNA"/>
</dbReference>
<protein>
    <submittedName>
        <fullName evidence="2">Uncharacterized protein</fullName>
    </submittedName>
</protein>
<gene>
    <name evidence="2" type="ORF">R3P82_10675</name>
</gene>
<comment type="caution">
    <text evidence="2">The sequence shown here is derived from an EMBL/GenBank/DDBJ whole genome shotgun (WGS) entry which is preliminary data.</text>
</comment>
<dbReference type="Proteomes" id="UP001185873">
    <property type="component" value="Unassembled WGS sequence"/>
</dbReference>
<name>A0AAE4QZK5_9ACTN</name>
<feature type="compositionally biased region" description="Low complexity" evidence="1">
    <location>
        <begin position="94"/>
        <end position="104"/>
    </location>
</feature>
<dbReference type="RefSeq" id="WP_317470162.1">
    <property type="nucleotide sequence ID" value="NZ_JAWLKJ010000002.1"/>
</dbReference>
<accession>A0AAE4QZK5</accession>
<dbReference type="AlphaFoldDB" id="A0AAE4QZK5"/>
<evidence type="ECO:0000313" key="3">
    <source>
        <dbReference type="Proteomes" id="UP001185873"/>
    </source>
</evidence>
<reference evidence="2" key="1">
    <citation type="submission" date="2023-10" db="EMBL/GenBank/DDBJ databases">
        <title>Development of a sustainable strategy for remediation of hydrocarbon-contaminated territories based on the waste exchange concept.</title>
        <authorList>
            <person name="Krivoruchko A."/>
        </authorList>
    </citation>
    <scope>NUCLEOTIDE SEQUENCE</scope>
    <source>
        <strain evidence="2">IEGM 1175</strain>
    </source>
</reference>
<feature type="region of interest" description="Disordered" evidence="1">
    <location>
        <begin position="94"/>
        <end position="113"/>
    </location>
</feature>
<proteinExistence type="predicted"/>
<evidence type="ECO:0000313" key="2">
    <source>
        <dbReference type="EMBL" id="MDV6299574.1"/>
    </source>
</evidence>
<evidence type="ECO:0000256" key="1">
    <source>
        <dbReference type="SAM" id="MobiDB-lite"/>
    </source>
</evidence>